<feature type="domain" description="Glycosyl transferase family 1" evidence="2">
    <location>
        <begin position="198"/>
        <end position="340"/>
    </location>
</feature>
<dbReference type="Pfam" id="PF00534">
    <property type="entry name" value="Glycos_transf_1"/>
    <property type="match status" value="1"/>
</dbReference>
<dbReference type="AlphaFoldDB" id="A0A919N3N8"/>
<dbReference type="PANTHER" id="PTHR12526">
    <property type="entry name" value="GLYCOSYLTRANSFERASE"/>
    <property type="match status" value="1"/>
</dbReference>
<evidence type="ECO:0000313" key="4">
    <source>
        <dbReference type="Proteomes" id="UP000629619"/>
    </source>
</evidence>
<sequence>MLTTCGVFEPGFRGGGPVRSLALLVDTAPVDVDLTLVTRDRDVRAGAPYPGLSGRWIRRGRAEVFYLAVRDPRAWAALWRRVRGVRYDVLYVNSVWSPVFTVLPVLARRLGVLRARRVVVAPRGELSAGALSRKAWKKRPVLGPWGGVLRSLDVTWHASTGREAADIRRVYPWARVQVSLNQVPMPPEPLAPIPGRGPARFVFVSRIVPEKNLLLVIEALAGLPGDAELDIFGPVEDAGYWRRCRQAIEDGGLAARVRYRGELAPATVRDTFRHYDAFLFPTRGENFGHVIAESLSASCPVICSDRTSWTPVLRAGGGTVIPEPSPARLRAEIARVAARPAAERLAARRAAGAAYALWRAGTSNENFLATLAR</sequence>
<comment type="caution">
    <text evidence="3">The sequence shown here is derived from an EMBL/GenBank/DDBJ whole genome shotgun (WGS) entry which is preliminary data.</text>
</comment>
<proteinExistence type="predicted"/>
<reference evidence="3" key="1">
    <citation type="submission" date="2021-01" db="EMBL/GenBank/DDBJ databases">
        <title>Whole genome shotgun sequence of Actinoplanes siamensis NBRC 109076.</title>
        <authorList>
            <person name="Komaki H."/>
            <person name="Tamura T."/>
        </authorList>
    </citation>
    <scope>NUCLEOTIDE SEQUENCE</scope>
    <source>
        <strain evidence="3">NBRC 109076</strain>
    </source>
</reference>
<evidence type="ECO:0000259" key="2">
    <source>
        <dbReference type="Pfam" id="PF00534"/>
    </source>
</evidence>
<gene>
    <name evidence="3" type="ORF">Asi03nite_13380</name>
</gene>
<dbReference type="GO" id="GO:0016757">
    <property type="term" value="F:glycosyltransferase activity"/>
    <property type="evidence" value="ECO:0007669"/>
    <property type="project" value="InterPro"/>
</dbReference>
<dbReference type="EMBL" id="BOMW01000014">
    <property type="protein sequence ID" value="GIF03800.1"/>
    <property type="molecule type" value="Genomic_DNA"/>
</dbReference>
<accession>A0A919N3N8</accession>
<evidence type="ECO:0000256" key="1">
    <source>
        <dbReference type="ARBA" id="ARBA00022679"/>
    </source>
</evidence>
<protein>
    <recommendedName>
        <fullName evidence="2">Glycosyl transferase family 1 domain-containing protein</fullName>
    </recommendedName>
</protein>
<dbReference type="InterPro" id="IPR001296">
    <property type="entry name" value="Glyco_trans_1"/>
</dbReference>
<keyword evidence="4" id="KW-1185">Reference proteome</keyword>
<evidence type="ECO:0000313" key="3">
    <source>
        <dbReference type="EMBL" id="GIF03800.1"/>
    </source>
</evidence>
<dbReference type="SUPFAM" id="SSF53756">
    <property type="entry name" value="UDP-Glycosyltransferase/glycogen phosphorylase"/>
    <property type="match status" value="1"/>
</dbReference>
<dbReference type="Gene3D" id="3.40.50.2000">
    <property type="entry name" value="Glycogen Phosphorylase B"/>
    <property type="match status" value="2"/>
</dbReference>
<name>A0A919N3N8_9ACTN</name>
<dbReference type="Proteomes" id="UP000629619">
    <property type="component" value="Unassembled WGS sequence"/>
</dbReference>
<organism evidence="3 4">
    <name type="scientific">Actinoplanes siamensis</name>
    <dbReference type="NCBI Taxonomy" id="1223317"/>
    <lineage>
        <taxon>Bacteria</taxon>
        <taxon>Bacillati</taxon>
        <taxon>Actinomycetota</taxon>
        <taxon>Actinomycetes</taxon>
        <taxon>Micromonosporales</taxon>
        <taxon>Micromonosporaceae</taxon>
        <taxon>Actinoplanes</taxon>
    </lineage>
</organism>
<keyword evidence="1" id="KW-0808">Transferase</keyword>